<name>A0A8H7CQ37_9AGAR</name>
<organism evidence="2 3">
    <name type="scientific">Mycena sanguinolenta</name>
    <dbReference type="NCBI Taxonomy" id="230812"/>
    <lineage>
        <taxon>Eukaryota</taxon>
        <taxon>Fungi</taxon>
        <taxon>Dikarya</taxon>
        <taxon>Basidiomycota</taxon>
        <taxon>Agaricomycotina</taxon>
        <taxon>Agaricomycetes</taxon>
        <taxon>Agaricomycetidae</taxon>
        <taxon>Agaricales</taxon>
        <taxon>Marasmiineae</taxon>
        <taxon>Mycenaceae</taxon>
        <taxon>Mycena</taxon>
    </lineage>
</organism>
<evidence type="ECO:0000259" key="1">
    <source>
        <dbReference type="Pfam" id="PF12937"/>
    </source>
</evidence>
<dbReference type="InterPro" id="IPR036047">
    <property type="entry name" value="F-box-like_dom_sf"/>
</dbReference>
<dbReference type="InterPro" id="IPR032675">
    <property type="entry name" value="LRR_dom_sf"/>
</dbReference>
<dbReference type="Gene3D" id="3.80.10.10">
    <property type="entry name" value="Ribonuclease Inhibitor"/>
    <property type="match status" value="1"/>
</dbReference>
<dbReference type="SUPFAM" id="SSF52047">
    <property type="entry name" value="RNI-like"/>
    <property type="match status" value="1"/>
</dbReference>
<gene>
    <name evidence="2" type="ORF">MSAN_01827400</name>
</gene>
<keyword evidence="3" id="KW-1185">Reference proteome</keyword>
<dbReference type="InterPro" id="IPR001810">
    <property type="entry name" value="F-box_dom"/>
</dbReference>
<dbReference type="GO" id="GO:0031146">
    <property type="term" value="P:SCF-dependent proteasomal ubiquitin-dependent protein catabolic process"/>
    <property type="evidence" value="ECO:0007669"/>
    <property type="project" value="TreeGrafter"/>
</dbReference>
<dbReference type="PANTHER" id="PTHR13318">
    <property type="entry name" value="PARTNER OF PAIRED, ISOFORM B-RELATED"/>
    <property type="match status" value="1"/>
</dbReference>
<protein>
    <recommendedName>
        <fullName evidence="1">F-box domain-containing protein</fullName>
    </recommendedName>
</protein>
<proteinExistence type="predicted"/>
<comment type="caution">
    <text evidence="2">The sequence shown here is derived from an EMBL/GenBank/DDBJ whole genome shotgun (WGS) entry which is preliminary data.</text>
</comment>
<dbReference type="Gene3D" id="1.20.1280.50">
    <property type="match status" value="1"/>
</dbReference>
<sequence>MATASSFSVRATLEKAREYSKAELERRVEESKMKIKSLETQPELRDRECAVLAVMKYLLSPIYAMPAELLAEIFERAIDEETHIEDVFRMSQVCSDWRQVAHNTPQLWTGPLYVTLDNKGDKREQAHTDGWKAWLARSAALPIPITLALESADIYHDLLGEVLKTAFRWRSFQLDFPSHGLLLLRRVAQHALDSLEELDLGDRDFFEPLGGVIPTFTSAPRLRKLKMCIFSSPPILVPWANLTDLTLRYCSSPDVALDVLAPCLGLTRLSVRTLGWPVPPRARQDTLTLTHLHTLSFALFGTAKNFAPFFGNLSAPALQELWLNFGGMQGWENWTETTFTTFQLQAPNITRLDLEYADLTSDEFRAVLLHAPSLTHLKLFRCSCFDDATMTALRYKEGIATLVPRLHNLVLEGMVHRVSDDILAEMIASRWWTNAALASDSPPPAAACWTRVELWYDLSEHSFLKDIPSDILMTSTRSHSGRDHFLFE</sequence>
<reference evidence="2" key="1">
    <citation type="submission" date="2020-05" db="EMBL/GenBank/DDBJ databases">
        <title>Mycena genomes resolve the evolution of fungal bioluminescence.</title>
        <authorList>
            <person name="Tsai I.J."/>
        </authorList>
    </citation>
    <scope>NUCLEOTIDE SEQUENCE</scope>
    <source>
        <strain evidence="2">160909Yilan</strain>
    </source>
</reference>
<dbReference type="OrthoDB" id="2864796at2759"/>
<evidence type="ECO:0000313" key="3">
    <source>
        <dbReference type="Proteomes" id="UP000623467"/>
    </source>
</evidence>
<evidence type="ECO:0000313" key="2">
    <source>
        <dbReference type="EMBL" id="KAF7346015.1"/>
    </source>
</evidence>
<dbReference type="PANTHER" id="PTHR13318:SF105">
    <property type="entry name" value="F-BOX_LRR-REPEAT PROTEIN 3"/>
    <property type="match status" value="1"/>
</dbReference>
<dbReference type="GO" id="GO:0019005">
    <property type="term" value="C:SCF ubiquitin ligase complex"/>
    <property type="evidence" value="ECO:0007669"/>
    <property type="project" value="TreeGrafter"/>
</dbReference>
<dbReference type="Pfam" id="PF12937">
    <property type="entry name" value="F-box-like"/>
    <property type="match status" value="1"/>
</dbReference>
<dbReference type="SUPFAM" id="SSF81383">
    <property type="entry name" value="F-box domain"/>
    <property type="match status" value="1"/>
</dbReference>
<accession>A0A8H7CQ37</accession>
<dbReference type="Proteomes" id="UP000623467">
    <property type="component" value="Unassembled WGS sequence"/>
</dbReference>
<dbReference type="AlphaFoldDB" id="A0A8H7CQ37"/>
<dbReference type="EMBL" id="JACAZH010000019">
    <property type="protein sequence ID" value="KAF7346015.1"/>
    <property type="molecule type" value="Genomic_DNA"/>
</dbReference>
<feature type="domain" description="F-box" evidence="1">
    <location>
        <begin position="64"/>
        <end position="109"/>
    </location>
</feature>